<dbReference type="RefSeq" id="WP_104809750.1">
    <property type="nucleotide sequence ID" value="NZ_MQUA01000013.1"/>
</dbReference>
<comment type="caution">
    <text evidence="3">The sequence shown here is derived from an EMBL/GenBank/DDBJ whole genome shotgun (WGS) entry which is preliminary data.</text>
</comment>
<sequence>MSSYIISLRIQLLIQYVYDNKYPTKEAILKYLIEKDLAVASRTIERYLEKIRADFGIEIEYDSKERGYFINEEKSVKVDSFFKFLEIVQVADIFTKSLKDSNKMLEYVSFDDSKNFKGIDNLKDLLLAIKDNREITFQHENYWKNSTKPYTVTPLILKEYLNRWYVICVIDNNDTIRTFGLDRISNIEIKEFSNKKRKDYFKKLSKFEHTVGLTYGKGQPEKVSLLVDELHVKYMRSLPLHQSQIIHNKNKEHKHQVDFYLYPNYEFKTQILKIGAEVEVLSPQYLRDEVIGLLEKSLNNYK</sequence>
<feature type="domain" description="WCX" evidence="2">
    <location>
        <begin position="220"/>
        <end position="296"/>
    </location>
</feature>
<evidence type="ECO:0000313" key="4">
    <source>
        <dbReference type="Proteomes" id="UP000239522"/>
    </source>
</evidence>
<accession>A0A2S7KY02</accession>
<dbReference type="PANTHER" id="PTHR34580:SF9">
    <property type="entry name" value="SLL5097 PROTEIN"/>
    <property type="match status" value="1"/>
</dbReference>
<dbReference type="InterPro" id="IPR051534">
    <property type="entry name" value="CBASS_pafABC_assoc_protein"/>
</dbReference>
<dbReference type="InterPro" id="IPR026881">
    <property type="entry name" value="WYL_dom"/>
</dbReference>
<protein>
    <submittedName>
        <fullName evidence="3">Uncharacterized protein</fullName>
    </submittedName>
</protein>
<reference evidence="3 4" key="1">
    <citation type="submission" date="2016-11" db="EMBL/GenBank/DDBJ databases">
        <title>Trade-off between light-utilization and light-protection in marine flavobacteria.</title>
        <authorList>
            <person name="Kumagai Y."/>
        </authorList>
    </citation>
    <scope>NUCLEOTIDE SEQUENCE [LARGE SCALE GENOMIC DNA]</scope>
    <source>
        <strain evidence="3 4">ATCC 700397</strain>
    </source>
</reference>
<dbReference type="AlphaFoldDB" id="A0A2S7KY02"/>
<name>A0A2S7KY02_9FLAO</name>
<dbReference type="Pfam" id="PF25583">
    <property type="entry name" value="WCX"/>
    <property type="match status" value="1"/>
</dbReference>
<evidence type="ECO:0000313" key="3">
    <source>
        <dbReference type="EMBL" id="PQB07539.1"/>
    </source>
</evidence>
<gene>
    <name evidence="3" type="ORF">BST83_10505</name>
</gene>
<dbReference type="Proteomes" id="UP000239522">
    <property type="component" value="Unassembled WGS sequence"/>
</dbReference>
<dbReference type="Pfam" id="PF13280">
    <property type="entry name" value="WYL"/>
    <property type="match status" value="1"/>
</dbReference>
<organism evidence="3 4">
    <name type="scientific">Polaribacter filamentus</name>
    <dbReference type="NCBI Taxonomy" id="53483"/>
    <lineage>
        <taxon>Bacteria</taxon>
        <taxon>Pseudomonadati</taxon>
        <taxon>Bacteroidota</taxon>
        <taxon>Flavobacteriia</taxon>
        <taxon>Flavobacteriales</taxon>
        <taxon>Flavobacteriaceae</taxon>
    </lineage>
</organism>
<evidence type="ECO:0000259" key="1">
    <source>
        <dbReference type="Pfam" id="PF13280"/>
    </source>
</evidence>
<proteinExistence type="predicted"/>
<dbReference type="PROSITE" id="PS52050">
    <property type="entry name" value="WYL"/>
    <property type="match status" value="1"/>
</dbReference>
<dbReference type="PANTHER" id="PTHR34580">
    <property type="match status" value="1"/>
</dbReference>
<evidence type="ECO:0000259" key="2">
    <source>
        <dbReference type="Pfam" id="PF25583"/>
    </source>
</evidence>
<keyword evidence="4" id="KW-1185">Reference proteome</keyword>
<dbReference type="OrthoDB" id="9791262at2"/>
<dbReference type="InterPro" id="IPR057727">
    <property type="entry name" value="WCX_dom"/>
</dbReference>
<feature type="domain" description="WYL" evidence="1">
    <location>
        <begin position="121"/>
        <end position="189"/>
    </location>
</feature>
<dbReference type="EMBL" id="MQUA01000013">
    <property type="protein sequence ID" value="PQB07539.1"/>
    <property type="molecule type" value="Genomic_DNA"/>
</dbReference>